<name>A0ABC9ECD4_9POAL</name>
<accession>A0ABC9ECD4</accession>
<protein>
    <submittedName>
        <fullName evidence="1">Uncharacterized protein</fullName>
    </submittedName>
</protein>
<evidence type="ECO:0000313" key="1">
    <source>
        <dbReference type="EMBL" id="CAL5054586.1"/>
    </source>
</evidence>
<dbReference type="EMBL" id="OZ075146">
    <property type="protein sequence ID" value="CAL5054586.1"/>
    <property type="molecule type" value="Genomic_DNA"/>
</dbReference>
<keyword evidence="2" id="KW-1185">Reference proteome</keyword>
<dbReference type="Proteomes" id="UP001497457">
    <property type="component" value="Chromosome 36b"/>
</dbReference>
<sequence length="69" mass="7561">MTMEYKPEDASRSWFSPAALASWLTRFCSGSNSDDHDELAGDGDNRSAAQMAGAAARYLTYSPHKIKFA</sequence>
<reference evidence="1 2" key="2">
    <citation type="submission" date="2024-10" db="EMBL/GenBank/DDBJ databases">
        <authorList>
            <person name="Ryan C."/>
        </authorList>
    </citation>
    <scope>NUCLEOTIDE SEQUENCE [LARGE SCALE GENOMIC DNA]</scope>
</reference>
<reference evidence="2" key="1">
    <citation type="submission" date="2024-06" db="EMBL/GenBank/DDBJ databases">
        <authorList>
            <person name="Ryan C."/>
        </authorList>
    </citation>
    <scope>NUCLEOTIDE SEQUENCE [LARGE SCALE GENOMIC DNA]</scope>
</reference>
<organism evidence="1 2">
    <name type="scientific">Urochloa decumbens</name>
    <dbReference type="NCBI Taxonomy" id="240449"/>
    <lineage>
        <taxon>Eukaryota</taxon>
        <taxon>Viridiplantae</taxon>
        <taxon>Streptophyta</taxon>
        <taxon>Embryophyta</taxon>
        <taxon>Tracheophyta</taxon>
        <taxon>Spermatophyta</taxon>
        <taxon>Magnoliopsida</taxon>
        <taxon>Liliopsida</taxon>
        <taxon>Poales</taxon>
        <taxon>Poaceae</taxon>
        <taxon>PACMAD clade</taxon>
        <taxon>Panicoideae</taxon>
        <taxon>Panicodae</taxon>
        <taxon>Paniceae</taxon>
        <taxon>Melinidinae</taxon>
        <taxon>Urochloa</taxon>
    </lineage>
</organism>
<evidence type="ECO:0000313" key="2">
    <source>
        <dbReference type="Proteomes" id="UP001497457"/>
    </source>
</evidence>
<gene>
    <name evidence="1" type="ORF">URODEC1_LOCUS93883</name>
</gene>
<proteinExistence type="predicted"/>
<dbReference type="AlphaFoldDB" id="A0ABC9ECD4"/>